<feature type="domain" description="Signal transduction histidine kinase internal region" evidence="2">
    <location>
        <begin position="162"/>
        <end position="239"/>
    </location>
</feature>
<keyword evidence="1" id="KW-0812">Transmembrane</keyword>
<gene>
    <name evidence="3" type="ORF">SAMN05444277_104116</name>
</gene>
<dbReference type="RefSeq" id="WP_090657322.1">
    <property type="nucleotide sequence ID" value="NZ_FOXQ01000004.1"/>
</dbReference>
<dbReference type="STRING" id="1465490.SAMN05444277_104116"/>
<dbReference type="Proteomes" id="UP000199031">
    <property type="component" value="Unassembled WGS sequence"/>
</dbReference>
<accession>A0A1I5UZ45</accession>
<sequence>MSIYAPTRREWRSFFILMPVIDIITLYIMYGESIWARYDAFTVVFCINFLIGIATFWLNVIVMHEIQLALPDLKQTVKRVAFIVGAHTIIAIAVYTLVFNVYDAFSLFGFKKDLQQLNLSIWIVIALVMLSDTLWESDFIYKKYKESIIEKEEMQQLNIQQEFDALKGQVNPHFLFNCFNTLSSLINEDRPQAEVFLNELSKVYRYLLRNNEDSLSTLKDELNFIQSFYNLLKTRHGDAIELQVEVDRKYYNYLLPSLSLQLLVENAVKHNIVSRSQPLLIDIFSTEGNRLAVHNNLQPKKIKMPSNKIGLANIRSKYELLNVSGYEVLHDGKNFTVVLPLIWNNTGDMKFSFINRSNKTNID</sequence>
<dbReference type="Pfam" id="PF06580">
    <property type="entry name" value="His_kinase"/>
    <property type="match status" value="1"/>
</dbReference>
<feature type="transmembrane region" description="Helical" evidence="1">
    <location>
        <begin position="12"/>
        <end position="30"/>
    </location>
</feature>
<organism evidence="3 4">
    <name type="scientific">Parafilimonas terrae</name>
    <dbReference type="NCBI Taxonomy" id="1465490"/>
    <lineage>
        <taxon>Bacteria</taxon>
        <taxon>Pseudomonadati</taxon>
        <taxon>Bacteroidota</taxon>
        <taxon>Chitinophagia</taxon>
        <taxon>Chitinophagales</taxon>
        <taxon>Chitinophagaceae</taxon>
        <taxon>Parafilimonas</taxon>
    </lineage>
</organism>
<keyword evidence="3" id="KW-0808">Transferase</keyword>
<reference evidence="3 4" key="1">
    <citation type="submission" date="2016-10" db="EMBL/GenBank/DDBJ databases">
        <authorList>
            <person name="de Groot N.N."/>
        </authorList>
    </citation>
    <scope>NUCLEOTIDE SEQUENCE [LARGE SCALE GENOMIC DNA]</scope>
    <source>
        <strain evidence="3 4">DSM 28286</strain>
    </source>
</reference>
<keyword evidence="1" id="KW-0472">Membrane</keyword>
<dbReference type="EMBL" id="FOXQ01000004">
    <property type="protein sequence ID" value="SFQ00452.1"/>
    <property type="molecule type" value="Genomic_DNA"/>
</dbReference>
<dbReference type="InterPro" id="IPR010559">
    <property type="entry name" value="Sig_transdc_His_kin_internal"/>
</dbReference>
<dbReference type="GO" id="GO:0016020">
    <property type="term" value="C:membrane"/>
    <property type="evidence" value="ECO:0007669"/>
    <property type="project" value="InterPro"/>
</dbReference>
<evidence type="ECO:0000313" key="3">
    <source>
        <dbReference type="EMBL" id="SFQ00452.1"/>
    </source>
</evidence>
<keyword evidence="3" id="KW-0418">Kinase</keyword>
<name>A0A1I5UZ45_9BACT</name>
<evidence type="ECO:0000259" key="2">
    <source>
        <dbReference type="Pfam" id="PF06580"/>
    </source>
</evidence>
<feature type="transmembrane region" description="Helical" evidence="1">
    <location>
        <begin position="119"/>
        <end position="135"/>
    </location>
</feature>
<evidence type="ECO:0000313" key="4">
    <source>
        <dbReference type="Proteomes" id="UP000199031"/>
    </source>
</evidence>
<dbReference type="AlphaFoldDB" id="A0A1I5UZ45"/>
<dbReference type="PANTHER" id="PTHR34220:SF7">
    <property type="entry name" value="SENSOR HISTIDINE KINASE YPDA"/>
    <property type="match status" value="1"/>
</dbReference>
<protein>
    <submittedName>
        <fullName evidence="3">Histidine kinase</fullName>
    </submittedName>
</protein>
<dbReference type="InterPro" id="IPR050640">
    <property type="entry name" value="Bact_2-comp_sensor_kinase"/>
</dbReference>
<feature type="transmembrane region" description="Helical" evidence="1">
    <location>
        <begin position="80"/>
        <end position="99"/>
    </location>
</feature>
<keyword evidence="4" id="KW-1185">Reference proteome</keyword>
<dbReference type="OrthoDB" id="9809908at2"/>
<feature type="transmembrane region" description="Helical" evidence="1">
    <location>
        <begin position="42"/>
        <end position="60"/>
    </location>
</feature>
<evidence type="ECO:0000256" key="1">
    <source>
        <dbReference type="SAM" id="Phobius"/>
    </source>
</evidence>
<dbReference type="GO" id="GO:0000155">
    <property type="term" value="F:phosphorelay sensor kinase activity"/>
    <property type="evidence" value="ECO:0007669"/>
    <property type="project" value="InterPro"/>
</dbReference>
<keyword evidence="1" id="KW-1133">Transmembrane helix</keyword>
<proteinExistence type="predicted"/>
<dbReference type="PANTHER" id="PTHR34220">
    <property type="entry name" value="SENSOR HISTIDINE KINASE YPDA"/>
    <property type="match status" value="1"/>
</dbReference>